<evidence type="ECO:0000313" key="1">
    <source>
        <dbReference type="EMBL" id="UOT58035.1"/>
    </source>
</evidence>
<sequence length="363" mass="39885">MRKQAEILRFLDEAEIDVVRLADRSYELPSQRKFKDSGAMIAPATIARTGIMEYSAGQLGKLFADLPPTQMVKVMTREEDLFCADSLESYRSAPITIGHPEEDVTVENAAELQHGNLDGVPLRDGEQLAGMLVLNTEKAVGLVEAGVDQLSSGHDAKLIRLNDEDAARLGYHAYKTNIRCNHIAIVPKGRAGNARIADEDEQGSGEPQGEGQVKMYDQEFVSGLQAQLAAAQESEASLKLKLADAELKLTDEAIEARVKERLDFLTEVTQFTDEDVTGMTAVEAKRVALKDSLGLDYADKDDAFINMRYSIMVEEGVPERDTDLTQALRDNANNQQLGTATVEPSAAELARQRMIDRQTARNS</sequence>
<reference evidence="1" key="1">
    <citation type="submission" date="2022-02" db="EMBL/GenBank/DDBJ databases">
        <title>The Aeromonas hydrophila phage ZPAH14.</title>
        <authorList>
            <person name="Li J."/>
        </authorList>
    </citation>
    <scope>NUCLEOTIDE SEQUENCE</scope>
</reference>
<dbReference type="EMBL" id="OM810291">
    <property type="protein sequence ID" value="UOT58035.1"/>
    <property type="molecule type" value="Genomic_DNA"/>
</dbReference>
<keyword evidence="2" id="KW-1185">Reference proteome</keyword>
<dbReference type="Proteomes" id="UP000830307">
    <property type="component" value="Segment"/>
</dbReference>
<dbReference type="InterPro" id="IPR016913">
    <property type="entry name" value="UCP029215"/>
</dbReference>
<protein>
    <recommendedName>
        <fullName evidence="3">DUF2213 domain-containing protein</fullName>
    </recommendedName>
</protein>
<evidence type="ECO:0008006" key="3">
    <source>
        <dbReference type="Google" id="ProtNLM"/>
    </source>
</evidence>
<dbReference type="GeneID" id="77932638"/>
<name>A0AAE9H0Z9_9CAUD</name>
<dbReference type="RefSeq" id="YP_010656744.1">
    <property type="nucleotide sequence ID" value="NC_070840.1"/>
</dbReference>
<evidence type="ECO:0000313" key="2">
    <source>
        <dbReference type="Proteomes" id="UP000830307"/>
    </source>
</evidence>
<dbReference type="KEGG" id="vg:77932638"/>
<accession>A0AAE9H0Z9</accession>
<organism evidence="1 2">
    <name type="scientific">Aeromonas phage ZPAH14</name>
    <dbReference type="NCBI Taxonomy" id="2924887"/>
    <lineage>
        <taxon>Viruses</taxon>
        <taxon>Duplodnaviria</taxon>
        <taxon>Heunggongvirae</taxon>
        <taxon>Uroviricota</taxon>
        <taxon>Caudoviricetes</taxon>
        <taxon>Chaseviridae</taxon>
        <taxon>Nefertitivirinae</taxon>
        <taxon>Shantouvirus</taxon>
        <taxon>Shantouvirus ZPAH14</taxon>
    </lineage>
</organism>
<proteinExistence type="predicted"/>
<dbReference type="Pfam" id="PF09979">
    <property type="entry name" value="DUF2213"/>
    <property type="match status" value="1"/>
</dbReference>
<dbReference type="PIRSF" id="PIRSF029215">
    <property type="entry name" value="UCP029215"/>
    <property type="match status" value="1"/>
</dbReference>